<reference evidence="2 3" key="1">
    <citation type="submission" date="2016-12" db="EMBL/GenBank/DDBJ databases">
        <authorList>
            <person name="Song W.-J."/>
            <person name="Kurnit D.M."/>
        </authorList>
    </citation>
    <scope>NUCLEOTIDE SEQUENCE [LARGE SCALE GENOMIC DNA]</scope>
    <source>
        <strain evidence="2 3">175</strain>
    </source>
</reference>
<gene>
    <name evidence="2" type="ORF">SAMN02949497_1661</name>
</gene>
<dbReference type="RefSeq" id="WP_085211642.1">
    <property type="nucleotide sequence ID" value="NZ_FXAM01000001.1"/>
</dbReference>
<dbReference type="STRING" id="1760988.SAMN02949497_1661"/>
<dbReference type="Pfam" id="PF10948">
    <property type="entry name" value="DUF2635"/>
    <property type="match status" value="1"/>
</dbReference>
<evidence type="ECO:0000313" key="3">
    <source>
        <dbReference type="Proteomes" id="UP000192923"/>
    </source>
</evidence>
<evidence type="ECO:0008006" key="4">
    <source>
        <dbReference type="Google" id="ProtNLM"/>
    </source>
</evidence>
<organism evidence="2 3">
    <name type="scientific">Methylomagnum ishizawai</name>
    <dbReference type="NCBI Taxonomy" id="1760988"/>
    <lineage>
        <taxon>Bacteria</taxon>
        <taxon>Pseudomonadati</taxon>
        <taxon>Pseudomonadota</taxon>
        <taxon>Gammaproteobacteria</taxon>
        <taxon>Methylococcales</taxon>
        <taxon>Methylococcaceae</taxon>
        <taxon>Methylomagnum</taxon>
    </lineage>
</organism>
<dbReference type="AlphaFoldDB" id="A0A1Y6CVU3"/>
<evidence type="ECO:0000313" key="2">
    <source>
        <dbReference type="EMBL" id="SMF94350.1"/>
    </source>
</evidence>
<sequence>MPRYVPAPGLKVRAKNGPVIPPAGIEVNPNDSYYYRHIQEGALVAAPTDPPTDPPADPPAPARASGKKAPEPEASNG</sequence>
<dbReference type="EMBL" id="FXAM01000001">
    <property type="protein sequence ID" value="SMF94350.1"/>
    <property type="molecule type" value="Genomic_DNA"/>
</dbReference>
<keyword evidence="3" id="KW-1185">Reference proteome</keyword>
<proteinExistence type="predicted"/>
<name>A0A1Y6CVU3_9GAMM</name>
<evidence type="ECO:0000256" key="1">
    <source>
        <dbReference type="SAM" id="MobiDB-lite"/>
    </source>
</evidence>
<dbReference type="Proteomes" id="UP000192923">
    <property type="component" value="Unassembled WGS sequence"/>
</dbReference>
<feature type="compositionally biased region" description="Pro residues" evidence="1">
    <location>
        <begin position="48"/>
        <end position="61"/>
    </location>
</feature>
<dbReference type="InterPro" id="IPR024400">
    <property type="entry name" value="DUF2635"/>
</dbReference>
<protein>
    <recommendedName>
        <fullName evidence="4">DUF2635 domain-containing protein</fullName>
    </recommendedName>
</protein>
<feature type="region of interest" description="Disordered" evidence="1">
    <location>
        <begin position="42"/>
        <end position="77"/>
    </location>
</feature>
<accession>A0A1Y6CVU3</accession>